<evidence type="ECO:0000256" key="2">
    <source>
        <dbReference type="SAM" id="Phobius"/>
    </source>
</evidence>
<feature type="transmembrane region" description="Helical" evidence="2">
    <location>
        <begin position="174"/>
        <end position="194"/>
    </location>
</feature>
<gene>
    <name evidence="3" type="ORF">PF021_08200</name>
</gene>
<evidence type="ECO:0000313" key="4">
    <source>
        <dbReference type="Proteomes" id="UP001210261"/>
    </source>
</evidence>
<dbReference type="RefSeq" id="WP_271022002.1">
    <property type="nucleotide sequence ID" value="NZ_JAQHXR010000008.1"/>
</dbReference>
<reference evidence="3 4" key="1">
    <citation type="submission" date="2023-01" db="EMBL/GenBank/DDBJ databases">
        <title>Description of Helicobacter ibis sp. nov. isolated from faecal droppings of black-faced ibis (Theristicus melanopis).</title>
        <authorList>
            <person name="Lopez-Cantillo M."/>
            <person name="Vidal-Veuthey B."/>
            <person name="Mella A."/>
            <person name="De La Haba R."/>
            <person name="Collado L."/>
        </authorList>
    </citation>
    <scope>NUCLEOTIDE SEQUENCE [LARGE SCALE GENOMIC DNA]</scope>
    <source>
        <strain evidence="3 4">A82</strain>
    </source>
</reference>
<sequence>MIFIPSNEIVFHKLNTKEELDRDELESRFCKIFGFDEYCEYIFLYTRLKDTYYCVLIKKDNLRKYTKDSKEILTHPIFLASQLGSEDCNFIITCNKEIQYVKYNNQHIVDFAIYGSFDEINCEILQGNTYLWNLDNTFDTSQLKLKQIHQSPNNLQITNLNQIPKQPPLLKQPLFIMIATIFCGILLGLAYPTYLNIKSNANITQVTIIKSEINQKLEVNNQNLQQEKELEHKIQQATSQLQALLSKQEQNKKILLKYGNTQTHIVDFFYDTYKYIKENNVKVKYIGYKDSSLFMLILKDSNAILTTDKLHNINNIQDIPSNDTYIFVEIMQ</sequence>
<proteinExistence type="predicted"/>
<keyword evidence="1" id="KW-0175">Coiled coil</keyword>
<evidence type="ECO:0000313" key="3">
    <source>
        <dbReference type="EMBL" id="MDA3969641.1"/>
    </source>
</evidence>
<dbReference type="Proteomes" id="UP001210261">
    <property type="component" value="Unassembled WGS sequence"/>
</dbReference>
<keyword evidence="2" id="KW-0812">Transmembrane</keyword>
<dbReference type="EMBL" id="JAQHXR010000008">
    <property type="protein sequence ID" value="MDA3969641.1"/>
    <property type="molecule type" value="Genomic_DNA"/>
</dbReference>
<keyword evidence="4" id="KW-1185">Reference proteome</keyword>
<organism evidence="3 4">
    <name type="scientific">Helicobacter ibis</name>
    <dbReference type="NCBI Taxonomy" id="2962633"/>
    <lineage>
        <taxon>Bacteria</taxon>
        <taxon>Pseudomonadati</taxon>
        <taxon>Campylobacterota</taxon>
        <taxon>Epsilonproteobacteria</taxon>
        <taxon>Campylobacterales</taxon>
        <taxon>Helicobacteraceae</taxon>
        <taxon>Helicobacter</taxon>
    </lineage>
</organism>
<accession>A0ABT4VHX0</accession>
<evidence type="ECO:0000256" key="1">
    <source>
        <dbReference type="SAM" id="Coils"/>
    </source>
</evidence>
<keyword evidence="2" id="KW-0472">Membrane</keyword>
<feature type="coiled-coil region" evidence="1">
    <location>
        <begin position="210"/>
        <end position="247"/>
    </location>
</feature>
<evidence type="ECO:0008006" key="5">
    <source>
        <dbReference type="Google" id="ProtNLM"/>
    </source>
</evidence>
<keyword evidence="2" id="KW-1133">Transmembrane helix</keyword>
<comment type="caution">
    <text evidence="3">The sequence shown here is derived from an EMBL/GenBank/DDBJ whole genome shotgun (WGS) entry which is preliminary data.</text>
</comment>
<protein>
    <recommendedName>
        <fullName evidence="5">Transmembrane protein</fullName>
    </recommendedName>
</protein>
<name>A0ABT4VHX0_9HELI</name>